<organism evidence="7 8">
    <name type="scientific">Rubrobacter marinus</name>
    <dbReference type="NCBI Taxonomy" id="2653852"/>
    <lineage>
        <taxon>Bacteria</taxon>
        <taxon>Bacillati</taxon>
        <taxon>Actinomycetota</taxon>
        <taxon>Rubrobacteria</taxon>
        <taxon>Rubrobacterales</taxon>
        <taxon>Rubrobacteraceae</taxon>
        <taxon>Rubrobacter</taxon>
    </lineage>
</organism>
<dbReference type="EC" id="2.1.1.72" evidence="1"/>
<keyword evidence="2 7" id="KW-0489">Methyltransferase</keyword>
<protein>
    <recommendedName>
        <fullName evidence="1">site-specific DNA-methyltransferase (adenine-specific)</fullName>
        <ecNumber evidence="1">2.1.1.72</ecNumber>
    </recommendedName>
</protein>
<sequence length="1263" mass="141742">MLTTDPREARPHRNHGLFSDHYLDEALPDSQDWHALLGEATAVMQKVRGVSESYAPKTGEKEAQTEHAWVRPVLEALGHDAFEVQPSLKVPGSTQTPDYVLYPSAAARDAAGGKVLDEDAVRAAGAYAVGDAKRWDRPLDVALKEGKDPFDNRNPSYQISFYMQHSGVEWGILTNGRLWRLYHRESAYKLDRFYEADLPALLEGNDPEAFLYFYAFFRRAAFDEGAPLSAKEVLRGSVEYSLGVGDALKGQVYEALRHLAQGFLDHPRNGLSTDEKTLAEVQDNALILLYRLLFVLYAEARDLLPVRANTQYREYYGLYAIKHDAASGIESGRPLLPGGATLWYRLKELFGIIDAGSPPLGVATFNGGLFDPERHPFLESCVVGDAHLRAAVDRLARVGGRFVDYRDLAERHLGTIYEGLLEYHLEGIPPEDGWTVALVNESGERKATGSYYTPDYVVKYIVEATVGPVLEEAVAGAKGDREKVEAVLALNVLDPAMGSGHFLVEVTEYIARFLVELGVARDGDAGVDAETDAEAELQFWKRRVAQSCVYGVDLNPLAVELAKLSLWLATVARDRPLSFLDHHLRCGNSLVGADVSVLAPVGGKGGRKKAKKVDDAQLSMLEDDAFRRSVSTAVGSMWLIEESPADTAEEVKEQEKLYARLRESLTRRYARLADLSTATSFGVEVDGSMWRPLADYASGRVAYAPPRFDEWLDAAGSAARERRFFHWELEFPEVFFDRQGRPLGEGAGFDAVVGNPPYVRQEALGPFKPYLARAYPETYHGVADLYVYFYEQGLRRLRVGGRMSYIVTNKWLRAGYGEPLRGFFSRSGALEEIVDFGHAPIFPDADVFPCIVVLKRQAAGDGSAEETARVVEFPREALNKVDLATYVEEHAHRVPKKRFGSSAWSLEASAVSDLMEKIRERGIPLAEYAGVKPYRGVLTGLNEAFLIDTATKDRLVREDPRSAEVIKPYLRGQDIKRWSPEWRGLWIVVLKSSGDHAWPWSGTDNAEEVFQRTYPALHSHMKPLEEKLRKRKDKGRYWWELRSCAYYDAFERPKIMYQEIQFHSQYGLDTSGLLTNNKGFFLSSNNLWIPAVLNSPLMWWHNWRHLPHMKDEALSPVGVLMEKLPIASPTDKTRAEAEDAVGRLVSITRSEQEARRDLLDWLRVEYGVEKPGGKLEDYARLEPDAFVAEVRKRRPKSEGPLTPARLKALRAGYEETAEPVREGRTEAARLEARLSELVNAAYGLTTEEVDLLWSTAPPRMPRF</sequence>
<dbReference type="AlphaFoldDB" id="A0A6G8Q215"/>
<dbReference type="InterPro" id="IPR011639">
    <property type="entry name" value="MethylTrfase_TaqI-like_dom"/>
</dbReference>
<dbReference type="PROSITE" id="PS00092">
    <property type="entry name" value="N6_MTASE"/>
    <property type="match status" value="1"/>
</dbReference>
<dbReference type="Gene3D" id="3.40.50.150">
    <property type="entry name" value="Vaccinia Virus protein VP39"/>
    <property type="match status" value="2"/>
</dbReference>
<dbReference type="GO" id="GO:0009007">
    <property type="term" value="F:site-specific DNA-methyltransferase (adenine-specific) activity"/>
    <property type="evidence" value="ECO:0007669"/>
    <property type="project" value="UniProtKB-EC"/>
</dbReference>
<dbReference type="Pfam" id="PF07669">
    <property type="entry name" value="Eco57I"/>
    <property type="match status" value="1"/>
</dbReference>
<reference evidence="7 8" key="1">
    <citation type="submission" date="2019-10" db="EMBL/GenBank/DDBJ databases">
        <title>Rubrobacter sp nov SCSIO 52915 isolated from a deep-sea sediment in the South China Sea.</title>
        <authorList>
            <person name="Chen R.W."/>
        </authorList>
    </citation>
    <scope>NUCLEOTIDE SEQUENCE [LARGE SCALE GENOMIC DNA]</scope>
    <source>
        <strain evidence="7 8">SCSIO 52915</strain>
    </source>
</reference>
<dbReference type="PRINTS" id="PR00507">
    <property type="entry name" value="N12N6MTFRASE"/>
</dbReference>
<keyword evidence="8" id="KW-1185">Reference proteome</keyword>
<evidence type="ECO:0000313" key="7">
    <source>
        <dbReference type="EMBL" id="QIN80503.1"/>
    </source>
</evidence>
<evidence type="ECO:0000313" key="8">
    <source>
        <dbReference type="Proteomes" id="UP000502706"/>
    </source>
</evidence>
<dbReference type="GO" id="GO:0003676">
    <property type="term" value="F:nucleic acid binding"/>
    <property type="evidence" value="ECO:0007669"/>
    <property type="project" value="InterPro"/>
</dbReference>
<dbReference type="InterPro" id="IPR002052">
    <property type="entry name" value="DNA_methylase_N6_adenine_CS"/>
</dbReference>
<name>A0A6G8Q215_9ACTN</name>
<dbReference type="EMBL" id="CP045121">
    <property type="protein sequence ID" value="QIN80503.1"/>
    <property type="molecule type" value="Genomic_DNA"/>
</dbReference>
<dbReference type="Proteomes" id="UP000502706">
    <property type="component" value="Chromosome"/>
</dbReference>
<dbReference type="GO" id="GO:0006304">
    <property type="term" value="P:DNA modification"/>
    <property type="evidence" value="ECO:0007669"/>
    <property type="project" value="InterPro"/>
</dbReference>
<evidence type="ECO:0000259" key="6">
    <source>
        <dbReference type="Pfam" id="PF07669"/>
    </source>
</evidence>
<dbReference type="SUPFAM" id="SSF53335">
    <property type="entry name" value="S-adenosyl-L-methionine-dependent methyltransferases"/>
    <property type="match status" value="1"/>
</dbReference>
<evidence type="ECO:0000256" key="4">
    <source>
        <dbReference type="ARBA" id="ARBA00022691"/>
    </source>
</evidence>
<dbReference type="InterPro" id="IPR050953">
    <property type="entry name" value="N4_N6_ade-DNA_methylase"/>
</dbReference>
<evidence type="ECO:0000256" key="5">
    <source>
        <dbReference type="ARBA" id="ARBA00047942"/>
    </source>
</evidence>
<dbReference type="PANTHER" id="PTHR33841:SF1">
    <property type="entry name" value="DNA METHYLTRANSFERASE A"/>
    <property type="match status" value="1"/>
</dbReference>
<keyword evidence="4" id="KW-0949">S-adenosyl-L-methionine</keyword>
<keyword evidence="3" id="KW-0808">Transferase</keyword>
<proteinExistence type="predicted"/>
<dbReference type="GO" id="GO:0032259">
    <property type="term" value="P:methylation"/>
    <property type="evidence" value="ECO:0007669"/>
    <property type="project" value="UniProtKB-KW"/>
</dbReference>
<gene>
    <name evidence="7" type="ORF">GBA65_20510</name>
</gene>
<accession>A0A6G8Q215</accession>
<dbReference type="KEGG" id="rmar:GBA65_20510"/>
<dbReference type="REBASE" id="397855">
    <property type="entry name" value="Rsp52915ORF20510P"/>
</dbReference>
<comment type="catalytic activity">
    <reaction evidence="5">
        <text>a 2'-deoxyadenosine in DNA + S-adenosyl-L-methionine = an N(6)-methyl-2'-deoxyadenosine in DNA + S-adenosyl-L-homocysteine + H(+)</text>
        <dbReference type="Rhea" id="RHEA:15197"/>
        <dbReference type="Rhea" id="RHEA-COMP:12418"/>
        <dbReference type="Rhea" id="RHEA-COMP:12419"/>
        <dbReference type="ChEBI" id="CHEBI:15378"/>
        <dbReference type="ChEBI" id="CHEBI:57856"/>
        <dbReference type="ChEBI" id="CHEBI:59789"/>
        <dbReference type="ChEBI" id="CHEBI:90615"/>
        <dbReference type="ChEBI" id="CHEBI:90616"/>
        <dbReference type="EC" id="2.1.1.72"/>
    </reaction>
</comment>
<evidence type="ECO:0000256" key="1">
    <source>
        <dbReference type="ARBA" id="ARBA00011900"/>
    </source>
</evidence>
<evidence type="ECO:0000256" key="2">
    <source>
        <dbReference type="ARBA" id="ARBA00022603"/>
    </source>
</evidence>
<feature type="domain" description="Type II methyltransferase M.TaqI-like" evidence="6">
    <location>
        <begin position="548"/>
        <end position="842"/>
    </location>
</feature>
<dbReference type="InterPro" id="IPR029063">
    <property type="entry name" value="SAM-dependent_MTases_sf"/>
</dbReference>
<dbReference type="PANTHER" id="PTHR33841">
    <property type="entry name" value="DNA METHYLTRANSFERASE YEEA-RELATED"/>
    <property type="match status" value="1"/>
</dbReference>
<evidence type="ECO:0000256" key="3">
    <source>
        <dbReference type="ARBA" id="ARBA00022679"/>
    </source>
</evidence>